<comment type="caution">
    <text evidence="2">The sequence shown here is derived from an EMBL/GenBank/DDBJ whole genome shotgun (WGS) entry which is preliminary data.</text>
</comment>
<feature type="transmembrane region" description="Helical" evidence="1">
    <location>
        <begin position="235"/>
        <end position="255"/>
    </location>
</feature>
<keyword evidence="1" id="KW-1133">Transmembrane helix</keyword>
<evidence type="ECO:0000256" key="1">
    <source>
        <dbReference type="SAM" id="Phobius"/>
    </source>
</evidence>
<feature type="transmembrane region" description="Helical" evidence="1">
    <location>
        <begin position="171"/>
        <end position="187"/>
    </location>
</feature>
<feature type="transmembrane region" description="Helical" evidence="1">
    <location>
        <begin position="337"/>
        <end position="353"/>
    </location>
</feature>
<feature type="transmembrane region" description="Helical" evidence="1">
    <location>
        <begin position="12"/>
        <end position="32"/>
    </location>
</feature>
<sequence>MFDLIITTGLRANTFLLIGVGIVACFAAGRIWRRFGSREFPTRAQATSLVLIVIILMIGLLIGRRPDWDEIEHIHTAWLMHQGLIPYSDFFQNHPPGLWLLLSPIMDILPKNGMICDFIRTLALALSGCILWVSIRLARHLWHERGTGLMVTLLVLGQAVSLELYNLRPDLLANLLALGGVWCLFAGNSSRRFLGAGLLMGIAFSITPRLWFLFPWILLWLFWEALRGMHCWRQVAAFAGGAIGGLIPLALYLFSNSLTKDFVHWTYLFNISGDFVAKGHFPLVVTGLAAWGCIDAMRSSNPENRARVNLLVFGFILSAACYTVQPNHDLQYGQQFFGFLAAVLAAGPAVYIVRRLIIPGRMTAILLALAFVLWQPLQAIQHWVRDGGYLRGRAEIARLMEIADGESVVCVPPGHPIFAANATFLSHPWQLYYWLDRPDVRIPLKGIAADIIQSKPVIILDRPLEGRPALIDILKQKKIITLDEYETLRDFLASNYELIDIGFHKYWVRRNRLD</sequence>
<keyword evidence="1" id="KW-0472">Membrane</keyword>
<accession>A0A948W2N3</accession>
<keyword evidence="1" id="KW-0812">Transmembrane</keyword>
<feature type="transmembrane region" description="Helical" evidence="1">
    <location>
        <begin position="365"/>
        <end position="384"/>
    </location>
</feature>
<dbReference type="EMBL" id="JAHJDP010000023">
    <property type="protein sequence ID" value="MBU2690157.1"/>
    <property type="molecule type" value="Genomic_DNA"/>
</dbReference>
<name>A0A948W2N3_UNCEI</name>
<dbReference type="AlphaFoldDB" id="A0A948W2N3"/>
<feature type="transmembrane region" description="Helical" evidence="1">
    <location>
        <begin position="118"/>
        <end position="135"/>
    </location>
</feature>
<feature type="transmembrane region" description="Helical" evidence="1">
    <location>
        <begin position="275"/>
        <end position="294"/>
    </location>
</feature>
<feature type="transmembrane region" description="Helical" evidence="1">
    <location>
        <begin position="193"/>
        <end position="223"/>
    </location>
</feature>
<proteinExistence type="predicted"/>
<reference evidence="2" key="1">
    <citation type="submission" date="2021-05" db="EMBL/GenBank/DDBJ databases">
        <title>Energy efficiency and biological interactions define the core microbiome of deep oligotrophic groundwater.</title>
        <authorList>
            <person name="Mehrshad M."/>
            <person name="Lopez-Fernandez M."/>
            <person name="Bell E."/>
            <person name="Bernier-Latmani R."/>
            <person name="Bertilsson S."/>
            <person name="Dopson M."/>
        </authorList>
    </citation>
    <scope>NUCLEOTIDE SEQUENCE</scope>
    <source>
        <strain evidence="2">Modern_marine.mb.64</strain>
    </source>
</reference>
<feature type="transmembrane region" description="Helical" evidence="1">
    <location>
        <begin position="44"/>
        <end position="63"/>
    </location>
</feature>
<evidence type="ECO:0000313" key="3">
    <source>
        <dbReference type="Proteomes" id="UP000777784"/>
    </source>
</evidence>
<dbReference type="Proteomes" id="UP000777784">
    <property type="component" value="Unassembled WGS sequence"/>
</dbReference>
<organism evidence="2 3">
    <name type="scientific">Eiseniibacteriota bacterium</name>
    <dbReference type="NCBI Taxonomy" id="2212470"/>
    <lineage>
        <taxon>Bacteria</taxon>
        <taxon>Candidatus Eiseniibacteriota</taxon>
    </lineage>
</organism>
<gene>
    <name evidence="2" type="ORF">KJ970_04455</name>
</gene>
<evidence type="ECO:0000313" key="2">
    <source>
        <dbReference type="EMBL" id="MBU2690157.1"/>
    </source>
</evidence>
<feature type="transmembrane region" description="Helical" evidence="1">
    <location>
        <begin position="306"/>
        <end position="325"/>
    </location>
</feature>
<protein>
    <recommendedName>
        <fullName evidence="4">Glycosyltransferase RgtA/B/C/D-like domain-containing protein</fullName>
    </recommendedName>
</protein>
<evidence type="ECO:0008006" key="4">
    <source>
        <dbReference type="Google" id="ProtNLM"/>
    </source>
</evidence>